<protein>
    <submittedName>
        <fullName evidence="3">Uncharacterized protein</fullName>
    </submittedName>
</protein>
<dbReference type="Pfam" id="PF20100">
    <property type="entry name" value="DUF6490"/>
    <property type="match status" value="1"/>
</dbReference>
<keyword evidence="4" id="KW-1185">Reference proteome</keyword>
<evidence type="ECO:0000256" key="2">
    <source>
        <dbReference type="SAM" id="Phobius"/>
    </source>
</evidence>
<feature type="transmembrane region" description="Helical" evidence="2">
    <location>
        <begin position="62"/>
        <end position="80"/>
    </location>
</feature>
<comment type="caution">
    <text evidence="3">The sequence shown here is derived from an EMBL/GenBank/DDBJ whole genome shotgun (WGS) entry which is preliminary data.</text>
</comment>
<evidence type="ECO:0000313" key="3">
    <source>
        <dbReference type="EMBL" id="KAJ4740784.1"/>
    </source>
</evidence>
<dbReference type="EMBL" id="JAMFTS010001500">
    <property type="protein sequence ID" value="KAJ4740784.1"/>
    <property type="molecule type" value="Genomic_DNA"/>
</dbReference>
<organism evidence="3 4">
    <name type="scientific">Rhynchospora pubera</name>
    <dbReference type="NCBI Taxonomy" id="906938"/>
    <lineage>
        <taxon>Eukaryota</taxon>
        <taxon>Viridiplantae</taxon>
        <taxon>Streptophyta</taxon>
        <taxon>Embryophyta</taxon>
        <taxon>Tracheophyta</taxon>
        <taxon>Spermatophyta</taxon>
        <taxon>Magnoliopsida</taxon>
        <taxon>Liliopsida</taxon>
        <taxon>Poales</taxon>
        <taxon>Cyperaceae</taxon>
        <taxon>Cyperoideae</taxon>
        <taxon>Rhynchosporeae</taxon>
        <taxon>Rhynchospora</taxon>
    </lineage>
</organism>
<feature type="transmembrane region" description="Helical" evidence="2">
    <location>
        <begin position="123"/>
        <end position="147"/>
    </location>
</feature>
<feature type="transmembrane region" description="Helical" evidence="2">
    <location>
        <begin position="38"/>
        <end position="56"/>
    </location>
</feature>
<dbReference type="AlphaFoldDB" id="A0AAV8BDP7"/>
<accession>A0AAV8BDP7</accession>
<keyword evidence="2" id="KW-0472">Membrane</keyword>
<proteinExistence type="predicted"/>
<feature type="transmembrane region" description="Helical" evidence="2">
    <location>
        <begin position="100"/>
        <end position="117"/>
    </location>
</feature>
<sequence length="169" mass="19015">MAQQTKLKNDDLKRNLLPNNNPPQPQPTVKPASDSSSWLSLLGFGFLSFNPGMAVYRSRDDFWSVLFVVSSFLDLLLLFFCLKKFEKTPRDSPTRGHLKIAVWSLSTFLTLMFSYRVAALMPIAVAIIVWVMSLGTIGAGFYLFFIYKEELPEKVSSDEKPALKTAEGP</sequence>
<dbReference type="Proteomes" id="UP001140206">
    <property type="component" value="Unassembled WGS sequence"/>
</dbReference>
<dbReference type="InterPro" id="IPR045501">
    <property type="entry name" value="DUF6490"/>
</dbReference>
<gene>
    <name evidence="3" type="ORF">LUZ62_002886</name>
</gene>
<dbReference type="PANTHER" id="PTHR46610">
    <property type="entry name" value="OS05G0181300 PROTEIN"/>
    <property type="match status" value="1"/>
</dbReference>
<keyword evidence="2" id="KW-0812">Transmembrane</keyword>
<reference evidence="3" key="1">
    <citation type="submission" date="2022-08" db="EMBL/GenBank/DDBJ databases">
        <authorList>
            <person name="Marques A."/>
        </authorList>
    </citation>
    <scope>NUCLEOTIDE SEQUENCE</scope>
    <source>
        <strain evidence="3">RhyPub2mFocal</strain>
        <tissue evidence="3">Leaves</tissue>
    </source>
</reference>
<evidence type="ECO:0000256" key="1">
    <source>
        <dbReference type="SAM" id="MobiDB-lite"/>
    </source>
</evidence>
<name>A0AAV8BDP7_9POAL</name>
<dbReference type="PANTHER" id="PTHR46610:SF20">
    <property type="entry name" value="OS05G0181300 PROTEIN"/>
    <property type="match status" value="1"/>
</dbReference>
<keyword evidence="2" id="KW-1133">Transmembrane helix</keyword>
<feature type="region of interest" description="Disordered" evidence="1">
    <location>
        <begin position="1"/>
        <end position="32"/>
    </location>
</feature>
<evidence type="ECO:0000313" key="4">
    <source>
        <dbReference type="Proteomes" id="UP001140206"/>
    </source>
</evidence>